<dbReference type="PANTHER" id="PTHR34299">
    <property type="entry name" value="DIACYLGLYCEROL KINASE"/>
    <property type="match status" value="1"/>
</dbReference>
<evidence type="ECO:0000256" key="18">
    <source>
        <dbReference type="PIRSR" id="PIRSR600829-4"/>
    </source>
</evidence>
<proteinExistence type="inferred from homology"/>
<keyword evidence="4" id="KW-0444">Lipid biosynthesis</keyword>
<keyword evidence="14" id="KW-1208">Phospholipid metabolism</keyword>
<evidence type="ECO:0000256" key="16">
    <source>
        <dbReference type="PIRSR" id="PIRSR600829-2"/>
    </source>
</evidence>
<dbReference type="GO" id="GO:0046872">
    <property type="term" value="F:metal ion binding"/>
    <property type="evidence" value="ECO:0007669"/>
    <property type="project" value="UniProtKB-KW"/>
</dbReference>
<evidence type="ECO:0000256" key="14">
    <source>
        <dbReference type="ARBA" id="ARBA00023264"/>
    </source>
</evidence>
<evidence type="ECO:0000256" key="7">
    <source>
        <dbReference type="ARBA" id="ARBA00022741"/>
    </source>
</evidence>
<dbReference type="GO" id="GO:0005886">
    <property type="term" value="C:plasma membrane"/>
    <property type="evidence" value="ECO:0007669"/>
    <property type="project" value="UniProtKB-SubCell"/>
</dbReference>
<keyword evidence="3" id="KW-1003">Cell membrane</keyword>
<dbReference type="InterPro" id="IPR033717">
    <property type="entry name" value="UDPK"/>
</dbReference>
<feature type="transmembrane region" description="Helical" evidence="19">
    <location>
        <begin position="27"/>
        <end position="44"/>
    </location>
</feature>
<feature type="binding site" evidence="16">
    <location>
        <position position="65"/>
    </location>
    <ligand>
        <name>substrate</name>
    </ligand>
</feature>
<evidence type="ECO:0000256" key="3">
    <source>
        <dbReference type="ARBA" id="ARBA00022475"/>
    </source>
</evidence>
<keyword evidence="11" id="KW-0443">Lipid metabolism</keyword>
<dbReference type="InterPro" id="IPR036945">
    <property type="entry name" value="DAGK_sf"/>
</dbReference>
<keyword evidence="9 17" id="KW-0067">ATP-binding</keyword>
<sequence length="118" mass="13261">MFDFKKLILSFGHAVNGVKAAMDDQSFRIQVVIGAVVFALAFYFRLQKFEFLILILTVISVLTLEMINTSIERILDLLGRGFARRFGGAGNRLKNFHSLRFLAASPSKACKSLRFVLS</sequence>
<dbReference type="PANTHER" id="PTHR34299:SF1">
    <property type="entry name" value="DIACYLGLYCEROL KINASE"/>
    <property type="match status" value="1"/>
</dbReference>
<evidence type="ECO:0000256" key="13">
    <source>
        <dbReference type="ARBA" id="ARBA00023209"/>
    </source>
</evidence>
<evidence type="ECO:0000256" key="11">
    <source>
        <dbReference type="ARBA" id="ARBA00023098"/>
    </source>
</evidence>
<dbReference type="GO" id="GO:0008654">
    <property type="term" value="P:phospholipid biosynthetic process"/>
    <property type="evidence" value="ECO:0007669"/>
    <property type="project" value="UniProtKB-KW"/>
</dbReference>
<feature type="binding site" evidence="17">
    <location>
        <position position="72"/>
    </location>
    <ligand>
        <name>ATP</name>
        <dbReference type="ChEBI" id="CHEBI:30616"/>
    </ligand>
</feature>
<dbReference type="Gene3D" id="1.10.287.3610">
    <property type="match status" value="1"/>
</dbReference>
<evidence type="ECO:0000256" key="19">
    <source>
        <dbReference type="SAM" id="Phobius"/>
    </source>
</evidence>
<keyword evidence="18" id="KW-0479">Metal-binding</keyword>
<evidence type="ECO:0000256" key="12">
    <source>
        <dbReference type="ARBA" id="ARBA00023136"/>
    </source>
</evidence>
<dbReference type="Pfam" id="PF01219">
    <property type="entry name" value="DAGK_prokar"/>
    <property type="match status" value="1"/>
</dbReference>
<evidence type="ECO:0000256" key="17">
    <source>
        <dbReference type="PIRSR" id="PIRSR600829-3"/>
    </source>
</evidence>
<keyword evidence="7 17" id="KW-0547">Nucleotide-binding</keyword>
<evidence type="ECO:0000256" key="9">
    <source>
        <dbReference type="ARBA" id="ARBA00022840"/>
    </source>
</evidence>
<keyword evidence="18" id="KW-0460">Magnesium</keyword>
<dbReference type="GO" id="GO:0005524">
    <property type="term" value="F:ATP binding"/>
    <property type="evidence" value="ECO:0007669"/>
    <property type="project" value="UniProtKB-KW"/>
</dbReference>
<keyword evidence="6 19" id="KW-0812">Transmembrane</keyword>
<organism evidence="20 21">
    <name type="scientific">Candidatus Azambacteria bacterium GW2011_GWE2_46_45</name>
    <dbReference type="NCBI Taxonomy" id="1618625"/>
    <lineage>
        <taxon>Bacteria</taxon>
        <taxon>Candidatus Azamiibacteriota</taxon>
    </lineage>
</organism>
<comment type="caution">
    <text evidence="20">The sequence shown here is derived from an EMBL/GenBank/DDBJ whole genome shotgun (WGS) entry which is preliminary data.</text>
</comment>
<evidence type="ECO:0000256" key="8">
    <source>
        <dbReference type="ARBA" id="ARBA00022777"/>
    </source>
</evidence>
<evidence type="ECO:0000313" key="21">
    <source>
        <dbReference type="Proteomes" id="UP000034202"/>
    </source>
</evidence>
<keyword evidence="13" id="KW-0594">Phospholipid biosynthesis</keyword>
<dbReference type="Proteomes" id="UP000034202">
    <property type="component" value="Unassembled WGS sequence"/>
</dbReference>
<protein>
    <submittedName>
        <fullName evidence="20">Prokaryotic diacylglycerol kinase</fullName>
    </submittedName>
</protein>
<feature type="active site" description="Proton acceptor" evidence="15">
    <location>
        <position position="65"/>
    </location>
</feature>
<feature type="transmembrane region" description="Helical" evidence="19">
    <location>
        <begin position="51"/>
        <end position="71"/>
    </location>
</feature>
<comment type="subcellular location">
    <subcellularLocation>
        <location evidence="1">Cell membrane</location>
        <topology evidence="1">Multi-pass membrane protein</topology>
    </subcellularLocation>
</comment>
<name>A0A0G1SAB9_9BACT</name>
<feature type="binding site" evidence="18">
    <location>
        <position position="72"/>
    </location>
    <ligand>
        <name>a divalent metal cation</name>
        <dbReference type="ChEBI" id="CHEBI:60240"/>
    </ligand>
</feature>
<evidence type="ECO:0000313" key="20">
    <source>
        <dbReference type="EMBL" id="KKU39033.1"/>
    </source>
</evidence>
<evidence type="ECO:0000256" key="6">
    <source>
        <dbReference type="ARBA" id="ARBA00022692"/>
    </source>
</evidence>
<reference evidence="20 21" key="1">
    <citation type="journal article" date="2015" name="Nature">
        <title>rRNA introns, odd ribosomes, and small enigmatic genomes across a large radiation of phyla.</title>
        <authorList>
            <person name="Brown C.T."/>
            <person name="Hug L.A."/>
            <person name="Thomas B.C."/>
            <person name="Sharon I."/>
            <person name="Castelle C.J."/>
            <person name="Singh A."/>
            <person name="Wilkins M.J."/>
            <person name="Williams K.H."/>
            <person name="Banfield J.F."/>
        </authorList>
    </citation>
    <scope>NUCLEOTIDE SEQUENCE [LARGE SCALE GENOMIC DNA]</scope>
</reference>
<dbReference type="EMBL" id="LCMQ01000047">
    <property type="protein sequence ID" value="KKU39033.1"/>
    <property type="molecule type" value="Genomic_DNA"/>
</dbReference>
<dbReference type="InterPro" id="IPR000829">
    <property type="entry name" value="DAGK"/>
</dbReference>
<dbReference type="AlphaFoldDB" id="A0A0G1SAB9"/>
<evidence type="ECO:0000256" key="4">
    <source>
        <dbReference type="ARBA" id="ARBA00022516"/>
    </source>
</evidence>
<keyword evidence="10 19" id="KW-1133">Transmembrane helix</keyword>
<dbReference type="CDD" id="cd14265">
    <property type="entry name" value="UDPK_IM_like"/>
    <property type="match status" value="1"/>
</dbReference>
<keyword evidence="5" id="KW-0808">Transferase</keyword>
<comment type="cofactor">
    <cofactor evidence="18">
        <name>Mg(2+)</name>
        <dbReference type="ChEBI" id="CHEBI:18420"/>
    </cofactor>
    <text evidence="18">Mn(2+), Zn(2+), Cd(2+) and Co(2+) support activity to lesser extents.</text>
</comment>
<evidence type="ECO:0000256" key="1">
    <source>
        <dbReference type="ARBA" id="ARBA00004651"/>
    </source>
</evidence>
<evidence type="ECO:0000256" key="15">
    <source>
        <dbReference type="PIRSR" id="PIRSR600829-1"/>
    </source>
</evidence>
<keyword evidence="12 19" id="KW-0472">Membrane</keyword>
<accession>A0A0G1SAB9</accession>
<keyword evidence="8 20" id="KW-0418">Kinase</keyword>
<dbReference type="GO" id="GO:0016301">
    <property type="term" value="F:kinase activity"/>
    <property type="evidence" value="ECO:0007669"/>
    <property type="project" value="UniProtKB-KW"/>
</dbReference>
<comment type="similarity">
    <text evidence="2">Belongs to the bacterial diacylglycerol kinase family.</text>
</comment>
<evidence type="ECO:0000256" key="5">
    <source>
        <dbReference type="ARBA" id="ARBA00022679"/>
    </source>
</evidence>
<evidence type="ECO:0000256" key="10">
    <source>
        <dbReference type="ARBA" id="ARBA00022989"/>
    </source>
</evidence>
<evidence type="ECO:0000256" key="2">
    <source>
        <dbReference type="ARBA" id="ARBA00005967"/>
    </source>
</evidence>
<gene>
    <name evidence="20" type="ORF">UX55_C0047G0004</name>
</gene>